<dbReference type="RefSeq" id="WP_017146688.1">
    <property type="nucleotide sequence ID" value="NZ_AP023067.1"/>
</dbReference>
<evidence type="ECO:0000256" key="1">
    <source>
        <dbReference type="SAM" id="MobiDB-lite"/>
    </source>
</evidence>
<reference evidence="2 3" key="1">
    <citation type="submission" date="2016-09" db="EMBL/GenBank/DDBJ databases">
        <authorList>
            <person name="Kumanski S."/>
            <person name="Beatrice B."/>
        </authorList>
    </citation>
    <scope>NUCLEOTIDE SEQUENCE [LARGE SCALE GENOMIC DNA]</scope>
    <source>
        <strain evidence="2">Mankind</strain>
    </source>
</reference>
<sequence length="105" mass="11325">MANGKISKFTYRRAAEYACQDRQDRRTEYQGVAAQMPDRIKPSRNGGGTDGIARQQGTAQTGAKPETSPTARHGDFLRPLQGGIGFKRRGLEGKTGGAQNCLNAV</sequence>
<dbReference type="Proteomes" id="UP000182484">
    <property type="component" value="Unassembled WGS sequence"/>
</dbReference>
<evidence type="ECO:0000313" key="2">
    <source>
        <dbReference type="EMBL" id="SCW13172.1"/>
    </source>
</evidence>
<dbReference type="EMBL" id="FMTB01000023">
    <property type="protein sequence ID" value="SCW13172.1"/>
    <property type="molecule type" value="Genomic_DNA"/>
</dbReference>
<proteinExistence type="predicted"/>
<feature type="region of interest" description="Disordered" evidence="1">
    <location>
        <begin position="30"/>
        <end position="105"/>
    </location>
</feature>
<gene>
    <name evidence="2" type="ORF">ESCNG_30040</name>
</gene>
<organism evidence="2 3">
    <name type="scientific">Neisseria gonorrhoeae</name>
    <dbReference type="NCBI Taxonomy" id="485"/>
    <lineage>
        <taxon>Bacteria</taxon>
        <taxon>Pseudomonadati</taxon>
        <taxon>Pseudomonadota</taxon>
        <taxon>Betaproteobacteria</taxon>
        <taxon>Neisseriales</taxon>
        <taxon>Neisseriaceae</taxon>
        <taxon>Neisseria</taxon>
    </lineage>
</organism>
<dbReference type="AlphaFoldDB" id="A0AB74EQH2"/>
<accession>A0AB74EQH2</accession>
<comment type="caution">
    <text evidence="2">The sequence shown here is derived from an EMBL/GenBank/DDBJ whole genome shotgun (WGS) entry which is preliminary data.</text>
</comment>
<protein>
    <recommendedName>
        <fullName evidence="4">Phage associated protein</fullName>
    </recommendedName>
</protein>
<evidence type="ECO:0000313" key="3">
    <source>
        <dbReference type="Proteomes" id="UP000182484"/>
    </source>
</evidence>
<name>A0AB74EQH2_NEIGO</name>
<evidence type="ECO:0008006" key="4">
    <source>
        <dbReference type="Google" id="ProtNLM"/>
    </source>
</evidence>